<accession>A0ABU5Z236</accession>
<proteinExistence type="predicted"/>
<dbReference type="SUPFAM" id="SSF47203">
    <property type="entry name" value="Acyl-CoA dehydrogenase C-terminal domain-like"/>
    <property type="match status" value="1"/>
</dbReference>
<reference evidence="5 6" key="1">
    <citation type="submission" date="2023-12" db="EMBL/GenBank/DDBJ databases">
        <title>Description of new species of Mycobacterium terrae complex isolated from sewage at the Sao Paulo Zoological Park Foundation in Brazil.</title>
        <authorList>
            <person name="Romagnoli C.L."/>
            <person name="Conceicao E.C."/>
            <person name="Machado E."/>
            <person name="Barreto L.B.P.F."/>
            <person name="Sharma A."/>
            <person name="Silva N.M."/>
            <person name="Marques L.E."/>
            <person name="Juliana M.A."/>
            <person name="Lourenco M.C.S."/>
            <person name="Digiampietri L.A."/>
            <person name="Suffys P.N."/>
            <person name="Viana-Niero C."/>
        </authorList>
    </citation>
    <scope>NUCLEOTIDE SEQUENCE [LARGE SCALE GENOMIC DNA]</scope>
    <source>
        <strain evidence="5 6">MYC017</strain>
    </source>
</reference>
<evidence type="ECO:0000313" key="6">
    <source>
        <dbReference type="Proteomes" id="UP001299283"/>
    </source>
</evidence>
<dbReference type="PANTHER" id="PTHR43884:SF20">
    <property type="entry name" value="ACYL-COA DEHYDROGENASE FADE28"/>
    <property type="match status" value="1"/>
</dbReference>
<dbReference type="InterPro" id="IPR036250">
    <property type="entry name" value="AcylCo_DH-like_C"/>
</dbReference>
<evidence type="ECO:0000256" key="3">
    <source>
        <dbReference type="ARBA" id="ARBA00023002"/>
    </source>
</evidence>
<keyword evidence="1" id="KW-0285">Flavoprotein</keyword>
<keyword evidence="6" id="KW-1185">Reference proteome</keyword>
<evidence type="ECO:0000256" key="2">
    <source>
        <dbReference type="ARBA" id="ARBA00022827"/>
    </source>
</evidence>
<feature type="domain" description="Acyl-CoA dehydrogenase/oxidase C-terminal" evidence="4">
    <location>
        <begin position="169"/>
        <end position="281"/>
    </location>
</feature>
<dbReference type="Proteomes" id="UP001299283">
    <property type="component" value="Unassembled WGS sequence"/>
</dbReference>
<keyword evidence="2" id="KW-0274">FAD</keyword>
<dbReference type="EMBL" id="JAYJJQ010000027">
    <property type="protein sequence ID" value="MEB3071468.1"/>
    <property type="molecule type" value="Genomic_DNA"/>
</dbReference>
<organism evidence="5 6">
    <name type="scientific">[Mycobacterium] vasticus</name>
    <dbReference type="NCBI Taxonomy" id="2875777"/>
    <lineage>
        <taxon>Bacteria</taxon>
        <taxon>Bacillati</taxon>
        <taxon>Actinomycetota</taxon>
        <taxon>Actinomycetes</taxon>
        <taxon>Mycobacteriales</taxon>
        <taxon>Mycobacteriaceae</taxon>
        <taxon>Mycolicibacter</taxon>
    </lineage>
</organism>
<evidence type="ECO:0000259" key="4">
    <source>
        <dbReference type="Pfam" id="PF00441"/>
    </source>
</evidence>
<dbReference type="InterPro" id="IPR009075">
    <property type="entry name" value="AcylCo_DH/oxidase_C"/>
</dbReference>
<evidence type="ECO:0000313" key="5">
    <source>
        <dbReference type="EMBL" id="MEB3071468.1"/>
    </source>
</evidence>
<dbReference type="Pfam" id="PF00441">
    <property type="entry name" value="Acyl-CoA_dh_1"/>
    <property type="match status" value="1"/>
</dbReference>
<name>A0ABU5Z236_9MYCO</name>
<dbReference type="PANTHER" id="PTHR43884">
    <property type="entry name" value="ACYL-COA DEHYDROGENASE"/>
    <property type="match status" value="1"/>
</dbReference>
<keyword evidence="3" id="KW-0560">Oxidoreductase</keyword>
<protein>
    <submittedName>
        <fullName evidence="5">Acyl-CoA dehydrogenase family protein</fullName>
    </submittedName>
</protein>
<dbReference type="RefSeq" id="WP_329779673.1">
    <property type="nucleotide sequence ID" value="NZ_JAYJJQ010000027.1"/>
</dbReference>
<evidence type="ECO:0000256" key="1">
    <source>
        <dbReference type="ARBA" id="ARBA00022630"/>
    </source>
</evidence>
<comment type="caution">
    <text evidence="5">The sequence shown here is derived from an EMBL/GenBank/DDBJ whole genome shotgun (WGS) entry which is preliminary data.</text>
</comment>
<dbReference type="Gene3D" id="1.20.140.10">
    <property type="entry name" value="Butyryl-CoA Dehydrogenase, subunit A, domain 3"/>
    <property type="match status" value="1"/>
</dbReference>
<gene>
    <name evidence="5" type="ORF">K5L39_20020</name>
</gene>
<sequence>MFDERWPQEADELDRALAALLSKYCSPEALRLIEVDAADALQSAGRLDELDRALRDFGLWDLPPDPYLLTRAAVTLGAHLAPSPFVSAMPAFVLLGERDVANGVDRPVVPAGLPRVAVAVGSRLEIGEMPATVSRSAAGERIVRVECGTTQSGGGEPDAMRAWGFLLEAARLVGAAQALIQYGVDYVAERRQFGVPVGSFQGVANPLADAATAVQAADLLVRHGAYIAASDGALPLFAAVLAAAKARSGSRQAAATVHQALGGYGFSLEADCQLYSRRIRAWSAAMPDPSPWLAELARTLVDPATREQVTDLWQFERGFALPRWSRETD</sequence>